<organism evidence="2 3">
    <name type="scientific">Microbotryum saponariae</name>
    <dbReference type="NCBI Taxonomy" id="289078"/>
    <lineage>
        <taxon>Eukaryota</taxon>
        <taxon>Fungi</taxon>
        <taxon>Dikarya</taxon>
        <taxon>Basidiomycota</taxon>
        <taxon>Pucciniomycotina</taxon>
        <taxon>Microbotryomycetes</taxon>
        <taxon>Microbotryales</taxon>
        <taxon>Microbotryaceae</taxon>
        <taxon>Microbotryum</taxon>
    </lineage>
</organism>
<proteinExistence type="predicted"/>
<dbReference type="Proteomes" id="UP000249723">
    <property type="component" value="Unassembled WGS sequence"/>
</dbReference>
<feature type="compositionally biased region" description="Basic and acidic residues" evidence="1">
    <location>
        <begin position="129"/>
        <end position="139"/>
    </location>
</feature>
<accession>A0A2X0L8B3</accession>
<protein>
    <submittedName>
        <fullName evidence="2">BZ3500_MvSof-1268-A1-R1_Chr8-2g10132 protein</fullName>
    </submittedName>
</protein>
<dbReference type="EMBL" id="FMWP01000088">
    <property type="protein sequence ID" value="SCZ96346.1"/>
    <property type="molecule type" value="Genomic_DNA"/>
</dbReference>
<gene>
    <name evidence="2" type="ORF">BZ3500_MVSOF-1268-A1-R1_CHR8-2G10132</name>
</gene>
<dbReference type="AlphaFoldDB" id="A0A2X0L8B3"/>
<evidence type="ECO:0000313" key="3">
    <source>
        <dbReference type="Proteomes" id="UP000249723"/>
    </source>
</evidence>
<sequence length="167" mass="18938">MSSISPRATTLALYRSILRIALRMPDHHRTNLVVFRARSEFDASRGLVEASQEQSERWMDAEIYRDNLEHQAEHLNRLAMTSTLVPIDLRSDSRESGTPHEAHTCSNPSHHHPAPTAGQPRRKLVTAIKAREKNAEGRQRSQVKSSRFMTGPEPSWIVKKAPWRASG</sequence>
<feature type="compositionally biased region" description="Basic and acidic residues" evidence="1">
    <location>
        <begin position="90"/>
        <end position="103"/>
    </location>
</feature>
<feature type="region of interest" description="Disordered" evidence="1">
    <location>
        <begin position="90"/>
        <end position="167"/>
    </location>
</feature>
<dbReference type="OrthoDB" id="2533168at2759"/>
<evidence type="ECO:0000256" key="1">
    <source>
        <dbReference type="SAM" id="MobiDB-lite"/>
    </source>
</evidence>
<keyword evidence="3" id="KW-1185">Reference proteome</keyword>
<evidence type="ECO:0000313" key="2">
    <source>
        <dbReference type="EMBL" id="SCZ96346.1"/>
    </source>
</evidence>
<name>A0A2X0L8B3_9BASI</name>
<reference evidence="3" key="1">
    <citation type="submission" date="2016-10" db="EMBL/GenBank/DDBJ databases">
        <authorList>
            <person name="Jeantristanb JTB J.-T."/>
            <person name="Ricardo R."/>
        </authorList>
    </citation>
    <scope>NUCLEOTIDE SEQUENCE [LARGE SCALE GENOMIC DNA]</scope>
</reference>